<dbReference type="EMBL" id="KV749345">
    <property type="protein sequence ID" value="OCL09882.1"/>
    <property type="molecule type" value="Genomic_DNA"/>
</dbReference>
<feature type="region of interest" description="Disordered" evidence="1">
    <location>
        <begin position="114"/>
        <end position="224"/>
    </location>
</feature>
<accession>A0A8E2F3I5</accession>
<dbReference type="AlphaFoldDB" id="A0A8E2F3I5"/>
<gene>
    <name evidence="2" type="ORF">AOQ84DRAFT_220276</name>
</gene>
<evidence type="ECO:0000313" key="2">
    <source>
        <dbReference type="EMBL" id="OCL09882.1"/>
    </source>
</evidence>
<sequence length="224" mass="25750">MSTMSSWDLQLWNGQPNFEYGPMCMPRQEDFDDAFWEHLQELNRHRYGYYGDSPPLHELAASYGWQGGPEEGALVVSRRYGRRECEERARRERHALEDGLLLEQMREREREAVRYITGGRPMRPMIEGPESRPSTPRKNSRQGRSRLQITAGPNRTESPGSPSSVCPRIRPHRRPSQVQRPYEYEGPCQPSLANAGQRPLMLAWSDDGSQSGNEGSEARGWSME</sequence>
<keyword evidence="3" id="KW-1185">Reference proteome</keyword>
<feature type="compositionally biased region" description="Polar residues" evidence="1">
    <location>
        <begin position="145"/>
        <end position="164"/>
    </location>
</feature>
<evidence type="ECO:0000313" key="3">
    <source>
        <dbReference type="Proteomes" id="UP000250140"/>
    </source>
</evidence>
<name>A0A8E2F3I5_9PEZI</name>
<organism evidence="2 3">
    <name type="scientific">Glonium stellatum</name>
    <dbReference type="NCBI Taxonomy" id="574774"/>
    <lineage>
        <taxon>Eukaryota</taxon>
        <taxon>Fungi</taxon>
        <taxon>Dikarya</taxon>
        <taxon>Ascomycota</taxon>
        <taxon>Pezizomycotina</taxon>
        <taxon>Dothideomycetes</taxon>
        <taxon>Pleosporomycetidae</taxon>
        <taxon>Gloniales</taxon>
        <taxon>Gloniaceae</taxon>
        <taxon>Glonium</taxon>
    </lineage>
</organism>
<dbReference type="Proteomes" id="UP000250140">
    <property type="component" value="Unassembled WGS sequence"/>
</dbReference>
<dbReference type="OrthoDB" id="10347525at2759"/>
<evidence type="ECO:0000256" key="1">
    <source>
        <dbReference type="SAM" id="MobiDB-lite"/>
    </source>
</evidence>
<protein>
    <submittedName>
        <fullName evidence="2">Uncharacterized protein</fullName>
    </submittedName>
</protein>
<reference evidence="2 3" key="1">
    <citation type="journal article" date="2016" name="Nat. Commun.">
        <title>Ectomycorrhizal ecology is imprinted in the genome of the dominant symbiotic fungus Cenococcum geophilum.</title>
        <authorList>
            <consortium name="DOE Joint Genome Institute"/>
            <person name="Peter M."/>
            <person name="Kohler A."/>
            <person name="Ohm R.A."/>
            <person name="Kuo A."/>
            <person name="Krutzmann J."/>
            <person name="Morin E."/>
            <person name="Arend M."/>
            <person name="Barry K.W."/>
            <person name="Binder M."/>
            <person name="Choi C."/>
            <person name="Clum A."/>
            <person name="Copeland A."/>
            <person name="Grisel N."/>
            <person name="Haridas S."/>
            <person name="Kipfer T."/>
            <person name="LaButti K."/>
            <person name="Lindquist E."/>
            <person name="Lipzen A."/>
            <person name="Maire R."/>
            <person name="Meier B."/>
            <person name="Mihaltcheva S."/>
            <person name="Molinier V."/>
            <person name="Murat C."/>
            <person name="Poggeler S."/>
            <person name="Quandt C.A."/>
            <person name="Sperisen C."/>
            <person name="Tritt A."/>
            <person name="Tisserant E."/>
            <person name="Crous P.W."/>
            <person name="Henrissat B."/>
            <person name="Nehls U."/>
            <person name="Egli S."/>
            <person name="Spatafora J.W."/>
            <person name="Grigoriev I.V."/>
            <person name="Martin F.M."/>
        </authorList>
    </citation>
    <scope>NUCLEOTIDE SEQUENCE [LARGE SCALE GENOMIC DNA]</scope>
    <source>
        <strain evidence="2 3">CBS 207.34</strain>
    </source>
</reference>
<proteinExistence type="predicted"/>